<evidence type="ECO:0000313" key="2">
    <source>
        <dbReference type="Proteomes" id="UP000027195"/>
    </source>
</evidence>
<dbReference type="STRING" id="930990.A0A067LVG0"/>
<dbReference type="InParanoid" id="A0A067LVG0"/>
<gene>
    <name evidence="1" type="ORF">BOTBODRAFT_60707</name>
</gene>
<protein>
    <recommendedName>
        <fullName evidence="3">Peptide hydrolase</fullName>
    </recommendedName>
</protein>
<dbReference type="SUPFAM" id="SSF53187">
    <property type="entry name" value="Zn-dependent exopeptidases"/>
    <property type="match status" value="1"/>
</dbReference>
<dbReference type="Proteomes" id="UP000027195">
    <property type="component" value="Unassembled WGS sequence"/>
</dbReference>
<accession>A0A067LVG0</accession>
<sequence>MHMHMRSLPESTFGTRRRRCCCLLAAEAYAYPSHFVLVIQSATAGHSECLSSAYFGSYGRPVPHKVYFPAESCYSAHQENSHFPDAAASLLDSGTLLRLSDDGRASRTLFWIQEAGIDGSMRGDTPLFSSELDRLARLTESISSVLYHDPANALVSIPSNLLPHTDVLLPRLFMRRDIRWLTGEDGAGPTTRRSWSKGARDAADWIQNKIEQTRTVISSVHYNSTADWFDDHAPGANDDGPGVLLLFAAARAIHRNHELEAAGTNVTIMVQADELVFHSASEQMQVGFPRVESLLETTYLVGNITNLYSPELKVGFTLVCCSDQQVPFERAGAILDPFYHKSGDFSDHPGYDFNQFRSIAKATLATMLEVAGFDIEE</sequence>
<proteinExistence type="predicted"/>
<dbReference type="OrthoDB" id="10013407at2759"/>
<dbReference type="AlphaFoldDB" id="A0A067LVG0"/>
<organism evidence="1 2">
    <name type="scientific">Botryobasidium botryosum (strain FD-172 SS1)</name>
    <dbReference type="NCBI Taxonomy" id="930990"/>
    <lineage>
        <taxon>Eukaryota</taxon>
        <taxon>Fungi</taxon>
        <taxon>Dikarya</taxon>
        <taxon>Basidiomycota</taxon>
        <taxon>Agaricomycotina</taxon>
        <taxon>Agaricomycetes</taxon>
        <taxon>Cantharellales</taxon>
        <taxon>Botryobasidiaceae</taxon>
        <taxon>Botryobasidium</taxon>
    </lineage>
</organism>
<dbReference type="HOGENOM" id="CLU_733594_0_0_1"/>
<dbReference type="Gene3D" id="3.40.630.10">
    <property type="entry name" value="Zn peptidases"/>
    <property type="match status" value="1"/>
</dbReference>
<reference evidence="2" key="1">
    <citation type="journal article" date="2014" name="Proc. Natl. Acad. Sci. U.S.A.">
        <title>Extensive sampling of basidiomycete genomes demonstrates inadequacy of the white-rot/brown-rot paradigm for wood decay fungi.</title>
        <authorList>
            <person name="Riley R."/>
            <person name="Salamov A.A."/>
            <person name="Brown D.W."/>
            <person name="Nagy L.G."/>
            <person name="Floudas D."/>
            <person name="Held B.W."/>
            <person name="Levasseur A."/>
            <person name="Lombard V."/>
            <person name="Morin E."/>
            <person name="Otillar R."/>
            <person name="Lindquist E.A."/>
            <person name="Sun H."/>
            <person name="LaButti K.M."/>
            <person name="Schmutz J."/>
            <person name="Jabbour D."/>
            <person name="Luo H."/>
            <person name="Baker S.E."/>
            <person name="Pisabarro A.G."/>
            <person name="Walton J.D."/>
            <person name="Blanchette R.A."/>
            <person name="Henrissat B."/>
            <person name="Martin F."/>
            <person name="Cullen D."/>
            <person name="Hibbett D.S."/>
            <person name="Grigoriev I.V."/>
        </authorList>
    </citation>
    <scope>NUCLEOTIDE SEQUENCE [LARGE SCALE GENOMIC DNA]</scope>
    <source>
        <strain evidence="2">FD-172 SS1</strain>
    </source>
</reference>
<evidence type="ECO:0000313" key="1">
    <source>
        <dbReference type="EMBL" id="KDQ06260.1"/>
    </source>
</evidence>
<dbReference type="EMBL" id="KL198146">
    <property type="protein sequence ID" value="KDQ06260.1"/>
    <property type="molecule type" value="Genomic_DNA"/>
</dbReference>
<keyword evidence="2" id="KW-1185">Reference proteome</keyword>
<evidence type="ECO:0008006" key="3">
    <source>
        <dbReference type="Google" id="ProtNLM"/>
    </source>
</evidence>
<name>A0A067LVG0_BOTB1</name>